<dbReference type="InterPro" id="IPR000504">
    <property type="entry name" value="RRM_dom"/>
</dbReference>
<accession>G7Y373</accession>
<evidence type="ECO:0000256" key="3">
    <source>
        <dbReference type="ARBA" id="ARBA00022737"/>
    </source>
</evidence>
<reference evidence="8" key="1">
    <citation type="journal article" date="2011" name="Genome Biol.">
        <title>The draft genome of the carcinogenic human liver fluke Clonorchis sinensis.</title>
        <authorList>
            <person name="Wang X."/>
            <person name="Chen W."/>
            <person name="Huang Y."/>
            <person name="Sun J."/>
            <person name="Men J."/>
            <person name="Liu H."/>
            <person name="Luo F."/>
            <person name="Guo L."/>
            <person name="Lv X."/>
            <person name="Deng C."/>
            <person name="Zhou C."/>
            <person name="Fan Y."/>
            <person name="Li X."/>
            <person name="Huang L."/>
            <person name="Hu Y."/>
            <person name="Liang C."/>
            <person name="Hu X."/>
            <person name="Xu J."/>
            <person name="Yu X."/>
        </authorList>
    </citation>
    <scope>NUCLEOTIDE SEQUENCE [LARGE SCALE GENOMIC DNA]</scope>
    <source>
        <strain evidence="8">Henan</strain>
    </source>
</reference>
<feature type="domain" description="RRM" evidence="7">
    <location>
        <begin position="10"/>
        <end position="92"/>
    </location>
</feature>
<dbReference type="Gene3D" id="3.30.70.330">
    <property type="match status" value="2"/>
</dbReference>
<evidence type="ECO:0000256" key="1">
    <source>
        <dbReference type="ARBA" id="ARBA00004496"/>
    </source>
</evidence>
<organism evidence="8 9">
    <name type="scientific">Clonorchis sinensis</name>
    <name type="common">Chinese liver fluke</name>
    <dbReference type="NCBI Taxonomy" id="79923"/>
    <lineage>
        <taxon>Eukaryota</taxon>
        <taxon>Metazoa</taxon>
        <taxon>Spiralia</taxon>
        <taxon>Lophotrochozoa</taxon>
        <taxon>Platyhelminthes</taxon>
        <taxon>Trematoda</taxon>
        <taxon>Digenea</taxon>
        <taxon>Opisthorchiida</taxon>
        <taxon>Opisthorchiata</taxon>
        <taxon>Opisthorchiidae</taxon>
        <taxon>Clonorchis</taxon>
    </lineage>
</organism>
<dbReference type="GO" id="GO:0003729">
    <property type="term" value="F:mRNA binding"/>
    <property type="evidence" value="ECO:0007669"/>
    <property type="project" value="TreeGrafter"/>
</dbReference>
<feature type="domain" description="RRM" evidence="7">
    <location>
        <begin position="97"/>
        <end position="174"/>
    </location>
</feature>
<sequence length="957" mass="101558">MTDAEGNEIGKLFVGGLSQATNNGSLRLYFSRFGEVDDAVVMMDNKTGRSRGFGYVKYREPESVTLALEAKPHILDGKEVDAKQCNVNMKGRNRRSLKVFVGGIGLDQDAESIKNYFRQFGRVTDVNLMMDSNKQRHRGFAFVGFEDEAVVKRLISLHYVTMNNKQVEIKAMEPPNFGRKIGATACMAAAAVMAGATAAESGCTHAFEHTADAGGLIANGLTSLTAPGPCGSHSYSYLSTQQNLLGQQRTSPQAAYEHQAGTFGSHLLPETLFQSTAFVPLSPSQYATRSPAEAILPTGSSTNSYITSKQSVPFILANSQLHQSGGTFGPGASLYATIPCQLVPQQLVSHPPHANIGQLINTEKSNLPSWPASGIHPTQLTICSPQVATQTGLVACPQYVPGQPVPQTTAIQTSAQPNPPNASLLAPYYAVCSPYTTIPIQTDQPNSVQLTSGNHNASAPTILAGCGMQSTPSGAGDSAVLQMSSTSRTTSPSNDTKTETTPAANSGPTTKVVYPTVLMTTPSGLQTTQVVPSPNATVTMGQPLWNQTHSSLVYSSLPVGWTVHPTAQATGAQPWHPSMAILSQQLPVTNCATPTQLKSPGSCGTTTDNMQAIVHDSACSTKEHLVEQTQVAPAKASGDSLDGLIVVTERAPDFTVNEEANSTPAYRCIKPQNNTTGRPEGQIADVSGWSLNGGATSRTTDAATWSNSGIASATLPHWNEHTSSSITAPPNVILQPHPWSLPLELIDDATNYDVSSNGGGRSPQDGNCNTNRGTQAPVNSSSQRVTTTKTSTDPMKLDSVTQPGLSTDHPRVTQRLPQYQQTSQQQLTSGQKQTEHSQAQQTNNQIQQAARSNARPAKLQQSLGDSVEARSKLTAGNGPTLPSELSNTRENNNRRDYSTWLYSNSGSTAHLDNSTGGDGKDIRSAASLAVEIECQGPAGAAGDFHRPVHMGHYPAYR</sequence>
<comment type="subcellular location">
    <subcellularLocation>
        <location evidence="1">Cytoplasm</location>
    </subcellularLocation>
</comment>
<evidence type="ECO:0000313" key="9">
    <source>
        <dbReference type="Proteomes" id="UP000008909"/>
    </source>
</evidence>
<dbReference type="GO" id="GO:0005737">
    <property type="term" value="C:cytoplasm"/>
    <property type="evidence" value="ECO:0007669"/>
    <property type="project" value="UniProtKB-SubCell"/>
</dbReference>
<feature type="region of interest" description="Disordered" evidence="6">
    <location>
        <begin position="752"/>
        <end position="892"/>
    </location>
</feature>
<keyword evidence="3" id="KW-0677">Repeat</keyword>
<dbReference type="SUPFAM" id="SSF54928">
    <property type="entry name" value="RNA-binding domain, RBD"/>
    <property type="match status" value="2"/>
</dbReference>
<dbReference type="Pfam" id="PF00076">
    <property type="entry name" value="RRM_1"/>
    <property type="match status" value="2"/>
</dbReference>
<dbReference type="GO" id="GO:0006417">
    <property type="term" value="P:regulation of translation"/>
    <property type="evidence" value="ECO:0007669"/>
    <property type="project" value="TreeGrafter"/>
</dbReference>
<gene>
    <name evidence="8" type="ORF">CLF_100324</name>
</gene>
<evidence type="ECO:0000256" key="2">
    <source>
        <dbReference type="ARBA" id="ARBA00022490"/>
    </source>
</evidence>
<dbReference type="InterPro" id="IPR035979">
    <property type="entry name" value="RBD_domain_sf"/>
</dbReference>
<dbReference type="Proteomes" id="UP000008909">
    <property type="component" value="Unassembled WGS sequence"/>
</dbReference>
<evidence type="ECO:0000259" key="7">
    <source>
        <dbReference type="PROSITE" id="PS50102"/>
    </source>
</evidence>
<name>G7Y373_CLOSI</name>
<dbReference type="SMART" id="SM00360">
    <property type="entry name" value="RRM"/>
    <property type="match status" value="2"/>
</dbReference>
<dbReference type="InterPro" id="IPR012677">
    <property type="entry name" value="Nucleotide-bd_a/b_plait_sf"/>
</dbReference>
<feature type="compositionally biased region" description="Polar residues" evidence="6">
    <location>
        <begin position="764"/>
        <end position="805"/>
    </location>
</feature>
<keyword evidence="4 5" id="KW-0694">RNA-binding</keyword>
<dbReference type="EMBL" id="DF142838">
    <property type="protein sequence ID" value="GAA47410.1"/>
    <property type="molecule type" value="Genomic_DNA"/>
</dbReference>
<proteinExistence type="predicted"/>
<feature type="compositionally biased region" description="Low complexity" evidence="6">
    <location>
        <begin position="813"/>
        <end position="850"/>
    </location>
</feature>
<evidence type="ECO:0000256" key="4">
    <source>
        <dbReference type="ARBA" id="ARBA00022884"/>
    </source>
</evidence>
<evidence type="ECO:0000256" key="6">
    <source>
        <dbReference type="SAM" id="MobiDB-lite"/>
    </source>
</evidence>
<feature type="region of interest" description="Disordered" evidence="6">
    <location>
        <begin position="463"/>
        <end position="510"/>
    </location>
</feature>
<protein>
    <submittedName>
        <fullName evidence="8">RNA-binding protein Musashi</fullName>
    </submittedName>
</protein>
<dbReference type="PROSITE" id="PS50102">
    <property type="entry name" value="RRM"/>
    <property type="match status" value="2"/>
</dbReference>
<dbReference type="PANTHER" id="PTHR48032:SF18">
    <property type="entry name" value="RRM DOMAIN-CONTAINING PROTEIN"/>
    <property type="match status" value="1"/>
</dbReference>
<feature type="compositionally biased region" description="Polar residues" evidence="6">
    <location>
        <begin position="481"/>
        <end position="509"/>
    </location>
</feature>
<evidence type="ECO:0000313" key="8">
    <source>
        <dbReference type="EMBL" id="GAA47410.1"/>
    </source>
</evidence>
<dbReference type="AlphaFoldDB" id="G7Y373"/>
<evidence type="ECO:0000256" key="5">
    <source>
        <dbReference type="PROSITE-ProRule" id="PRU00176"/>
    </source>
</evidence>
<reference key="2">
    <citation type="submission" date="2011-10" db="EMBL/GenBank/DDBJ databases">
        <title>The genome and transcriptome sequence of Clonorchis sinensis provide insights into the carcinogenic liver fluke.</title>
        <authorList>
            <person name="Wang X."/>
            <person name="Huang Y."/>
            <person name="Chen W."/>
            <person name="Liu H."/>
            <person name="Guo L."/>
            <person name="Chen Y."/>
            <person name="Luo F."/>
            <person name="Zhou W."/>
            <person name="Sun J."/>
            <person name="Mao Q."/>
            <person name="Liang P."/>
            <person name="Zhou C."/>
            <person name="Tian Y."/>
            <person name="Men J."/>
            <person name="Lv X."/>
            <person name="Huang L."/>
            <person name="Zhou J."/>
            <person name="Hu Y."/>
            <person name="Li R."/>
            <person name="Zhang F."/>
            <person name="Lei H."/>
            <person name="Li X."/>
            <person name="Hu X."/>
            <person name="Liang C."/>
            <person name="Xu J."/>
            <person name="Wu Z."/>
            <person name="Yu X."/>
        </authorList>
    </citation>
    <scope>NUCLEOTIDE SEQUENCE</scope>
    <source>
        <strain>Henan</strain>
    </source>
</reference>
<dbReference type="PANTHER" id="PTHR48032">
    <property type="entry name" value="RNA-BINDING PROTEIN MUSASHI HOMOLOG RBP6"/>
    <property type="match status" value="1"/>
</dbReference>
<keyword evidence="9" id="KW-1185">Reference proteome</keyword>
<dbReference type="CDD" id="cd12325">
    <property type="entry name" value="RRM1_hnRNPA_hnRNPD_like"/>
    <property type="match status" value="1"/>
</dbReference>
<keyword evidence="2" id="KW-0963">Cytoplasm</keyword>